<dbReference type="GO" id="GO:0008982">
    <property type="term" value="F:protein-N(PI)-phosphohistidine-sugar phosphotransferase activity"/>
    <property type="evidence" value="ECO:0007669"/>
    <property type="project" value="InterPro"/>
</dbReference>
<dbReference type="EMBL" id="UAWQ01000021">
    <property type="protein sequence ID" value="SQC63583.1"/>
    <property type="molecule type" value="Genomic_DNA"/>
</dbReference>
<reference evidence="2 3" key="1">
    <citation type="submission" date="2018-06" db="EMBL/GenBank/DDBJ databases">
        <authorList>
            <consortium name="Pathogen Informatics"/>
            <person name="Doyle S."/>
        </authorList>
    </citation>
    <scope>NUCLEOTIDE SEQUENCE [LARGE SCALE GENOMIC DNA]</scope>
    <source>
        <strain evidence="2 3">NCTC13465</strain>
    </source>
</reference>
<dbReference type="SUPFAM" id="SSF52794">
    <property type="entry name" value="PTS system IIB component-like"/>
    <property type="match status" value="1"/>
</dbReference>
<dbReference type="Gene3D" id="3.40.50.2300">
    <property type="match status" value="1"/>
</dbReference>
<protein>
    <submittedName>
        <fullName evidence="2">PTS system fructose-specific transporter subunit IIB</fullName>
    </submittedName>
</protein>
<evidence type="ECO:0000256" key="1">
    <source>
        <dbReference type="ARBA" id="ARBA00022679"/>
    </source>
</evidence>
<evidence type="ECO:0000313" key="3">
    <source>
        <dbReference type="Proteomes" id="UP000251721"/>
    </source>
</evidence>
<evidence type="ECO:0000313" key="2">
    <source>
        <dbReference type="EMBL" id="SQC63583.1"/>
    </source>
</evidence>
<gene>
    <name evidence="2" type="primary">fruA_4</name>
    <name evidence="2" type="ORF">NCTC13465_06644</name>
</gene>
<sequence length="80" mass="8320">MVKNVYLGDINRAVAHPELFLGEAKDHAKPYVAPAAVAVPAAAQGQKRIVAVTACPTGVAHTFMAAESHRNRSQKNAAGG</sequence>
<dbReference type="AlphaFoldDB" id="A0A2X3GRS2"/>
<accession>A0A2X3GRS2</accession>
<name>A0A2X3GRS2_KLEPN</name>
<dbReference type="Proteomes" id="UP000251721">
    <property type="component" value="Unassembled WGS sequence"/>
</dbReference>
<keyword evidence="1" id="KW-0808">Transferase</keyword>
<dbReference type="GO" id="GO:0009401">
    <property type="term" value="P:phosphoenolpyruvate-dependent sugar phosphotransferase system"/>
    <property type="evidence" value="ECO:0007669"/>
    <property type="project" value="InterPro"/>
</dbReference>
<dbReference type="InterPro" id="IPR036095">
    <property type="entry name" value="PTS_EIIB-like_sf"/>
</dbReference>
<proteinExistence type="predicted"/>
<organism evidence="2 3">
    <name type="scientific">Klebsiella pneumoniae</name>
    <dbReference type="NCBI Taxonomy" id="573"/>
    <lineage>
        <taxon>Bacteria</taxon>
        <taxon>Pseudomonadati</taxon>
        <taxon>Pseudomonadota</taxon>
        <taxon>Gammaproteobacteria</taxon>
        <taxon>Enterobacterales</taxon>
        <taxon>Enterobacteriaceae</taxon>
        <taxon>Klebsiella/Raoultella group</taxon>
        <taxon>Klebsiella</taxon>
        <taxon>Klebsiella pneumoniae complex</taxon>
    </lineage>
</organism>